<feature type="region of interest" description="Disordered" evidence="1">
    <location>
        <begin position="174"/>
        <end position="286"/>
    </location>
</feature>
<feature type="compositionally biased region" description="Low complexity" evidence="1">
    <location>
        <begin position="1"/>
        <end position="11"/>
    </location>
</feature>
<evidence type="ECO:0000256" key="1">
    <source>
        <dbReference type="SAM" id="MobiDB-lite"/>
    </source>
</evidence>
<dbReference type="EMBL" id="ML976984">
    <property type="protein sequence ID" value="KAF1959677.1"/>
    <property type="molecule type" value="Genomic_DNA"/>
</dbReference>
<dbReference type="AlphaFoldDB" id="A0A6A5UF02"/>
<feature type="region of interest" description="Disordered" evidence="1">
    <location>
        <begin position="1"/>
        <end position="48"/>
    </location>
</feature>
<organism evidence="2 3">
    <name type="scientific">Byssothecium circinans</name>
    <dbReference type="NCBI Taxonomy" id="147558"/>
    <lineage>
        <taxon>Eukaryota</taxon>
        <taxon>Fungi</taxon>
        <taxon>Dikarya</taxon>
        <taxon>Ascomycota</taxon>
        <taxon>Pezizomycotina</taxon>
        <taxon>Dothideomycetes</taxon>
        <taxon>Pleosporomycetidae</taxon>
        <taxon>Pleosporales</taxon>
        <taxon>Massarineae</taxon>
        <taxon>Massarinaceae</taxon>
        <taxon>Byssothecium</taxon>
    </lineage>
</organism>
<evidence type="ECO:0000313" key="3">
    <source>
        <dbReference type="Proteomes" id="UP000800035"/>
    </source>
</evidence>
<reference evidence="2" key="1">
    <citation type="journal article" date="2020" name="Stud. Mycol.">
        <title>101 Dothideomycetes genomes: a test case for predicting lifestyles and emergence of pathogens.</title>
        <authorList>
            <person name="Haridas S."/>
            <person name="Albert R."/>
            <person name="Binder M."/>
            <person name="Bloem J."/>
            <person name="Labutti K."/>
            <person name="Salamov A."/>
            <person name="Andreopoulos B."/>
            <person name="Baker S."/>
            <person name="Barry K."/>
            <person name="Bills G."/>
            <person name="Bluhm B."/>
            <person name="Cannon C."/>
            <person name="Castanera R."/>
            <person name="Culley D."/>
            <person name="Daum C."/>
            <person name="Ezra D."/>
            <person name="Gonzalez J."/>
            <person name="Henrissat B."/>
            <person name="Kuo A."/>
            <person name="Liang C."/>
            <person name="Lipzen A."/>
            <person name="Lutzoni F."/>
            <person name="Magnuson J."/>
            <person name="Mondo S."/>
            <person name="Nolan M."/>
            <person name="Ohm R."/>
            <person name="Pangilinan J."/>
            <person name="Park H.-J."/>
            <person name="Ramirez L."/>
            <person name="Alfaro M."/>
            <person name="Sun H."/>
            <person name="Tritt A."/>
            <person name="Yoshinaga Y."/>
            <person name="Zwiers L.-H."/>
            <person name="Turgeon B."/>
            <person name="Goodwin S."/>
            <person name="Spatafora J."/>
            <person name="Crous P."/>
            <person name="Grigoriev I."/>
        </authorList>
    </citation>
    <scope>NUCLEOTIDE SEQUENCE</scope>
    <source>
        <strain evidence="2">CBS 675.92</strain>
    </source>
</reference>
<accession>A0A6A5UF02</accession>
<dbReference type="Proteomes" id="UP000800035">
    <property type="component" value="Unassembled WGS sequence"/>
</dbReference>
<protein>
    <submittedName>
        <fullName evidence="2">Uncharacterized protein</fullName>
    </submittedName>
</protein>
<sequence length="286" mass="30976">MTSRQNQNQNDQDVDSPSSPRPHNIELDDSRPGNSDSVDSSEYVMVDDEELTEDHAIEPVPSYQFPRTWGAAVESTSKAMGEIGAASKVFGKAVAKSGITEAGWSVGGFLAASANAGAVTAAGYAVKKSGTDTDRLPGPLRNWLTVKERRDAAKKRAQDQKLKRAGQRMKEEMIARGEVMPVPSRSTSQASFGSSGPLPHMLQPSRRQSMATQPEREDFKLEYASDDDGFKEVDTAPPARNESSPHVGNRRLEAVRSGPQEVVVGEEDEDEDDEEEIGLAGMVGKE</sequence>
<keyword evidence="3" id="KW-1185">Reference proteome</keyword>
<feature type="compositionally biased region" description="Acidic residues" evidence="1">
    <location>
        <begin position="264"/>
        <end position="277"/>
    </location>
</feature>
<feature type="compositionally biased region" description="Polar residues" evidence="1">
    <location>
        <begin position="184"/>
        <end position="194"/>
    </location>
</feature>
<evidence type="ECO:0000313" key="2">
    <source>
        <dbReference type="EMBL" id="KAF1959677.1"/>
    </source>
</evidence>
<proteinExistence type="predicted"/>
<name>A0A6A5UF02_9PLEO</name>
<feature type="region of interest" description="Disordered" evidence="1">
    <location>
        <begin position="149"/>
        <end position="168"/>
    </location>
</feature>
<dbReference type="OrthoDB" id="3801434at2759"/>
<gene>
    <name evidence="2" type="ORF">CC80DRAFT_501870</name>
</gene>
<feature type="compositionally biased region" description="Basic and acidic residues" evidence="1">
    <location>
        <begin position="214"/>
        <end position="234"/>
    </location>
</feature>